<dbReference type="Proteomes" id="UP001152484">
    <property type="component" value="Unassembled WGS sequence"/>
</dbReference>
<name>A0A9P0YHS2_CUSEU</name>
<accession>A0A9P0YHS2</accession>
<dbReference type="PANTHER" id="PTHR31431">
    <property type="entry name" value="NUCLEOPORIN NUP188 HOMOLOG"/>
    <property type="match status" value="1"/>
</dbReference>
<dbReference type="GO" id="GO:0006405">
    <property type="term" value="P:RNA export from nucleus"/>
    <property type="evidence" value="ECO:0007669"/>
    <property type="project" value="TreeGrafter"/>
</dbReference>
<dbReference type="InterPro" id="IPR044840">
    <property type="entry name" value="Nup188"/>
</dbReference>
<dbReference type="GO" id="GO:0044611">
    <property type="term" value="C:nuclear pore inner ring"/>
    <property type="evidence" value="ECO:0007669"/>
    <property type="project" value="TreeGrafter"/>
</dbReference>
<dbReference type="PANTHER" id="PTHR31431:SF1">
    <property type="entry name" value="NUCLEOPORIN NUP188"/>
    <property type="match status" value="1"/>
</dbReference>
<proteinExistence type="predicted"/>
<gene>
    <name evidence="1" type="ORF">CEURO_LOCUS958</name>
</gene>
<dbReference type="EMBL" id="CAMAPE010000004">
    <property type="protein sequence ID" value="CAH9056682.1"/>
    <property type="molecule type" value="Genomic_DNA"/>
</dbReference>
<sequence>MADTLNTNNQALTATKTVDASLWWDSFSILLTELENVSSSSDTTSSLETKLKENHKWFLDTKSLFKSPNQKSREALDAGVVSIGSRQIRTSPELKETALKISYILCLDEVQSYILVERTLKQNSLARHAKIHELPHLVILHYYIERQCLLKCTRQILTLSLYFETKPKERSGIVDAAHKLISDGLETKAIFTLEDNLMLNFPESMEIDFYTLWAEEILTENNLILDILFLIFYEFCTCNGKQWMKLCLLYEGIILGSYNFGRLAISAESLSSISHSKVQLLLILIETLNLENLLQMVHDEISFREGFAAFSLNDVLEIDNVISNLNAFEKKEAGPLILAWAVFLCLVSSLPEKEGNNVLMEIDHIGYVRQAFEAAALSYLLEILERDIQKHSDGPIAGLRSVLRTFISSFIASYEINLQIEDNNLQLILEIICKIYQGEESLCIQFWDKDSFVDGPIRCLLCNLEGEFPFKTGQLLRLLSALSEGSWPSECVFNFLDKSTGLSSLFEITHGSLMDATSQSVKTIHPLYVSGVEGLIIPSGTRGHVLKMVDRSTGLVRWEYTQSGLLVLLLRLAKGTNLDDSDEVFAILDLLSRMVSFSVAVCYALMDFGRSLSNGQCSSNAQLEGNLCYDVAEIICALIKSLPANSTAAALMSMSVDILTKMLKCSPYRVTKMAEKTNIFDVAFKTNPFEVGSCGLSSGSWLLSGRLAKMLLIDCEQNDCQLTLSVLNFTAELVQTGAENDIVLALVIFSIQYVLVNHEFWKYKVKHARWKVSLKALEVIKHSIKSISQGQMHGGVIRDILLYDSSIHSVLFRLVCTTAEGLEKLYVSRLYELVDIEGLQNSIVFTLDILSGLLAIHAHDLPSRPLLLQAIMSPATKPVPVITAVISFMSFFTNHKIQLAAARLLSVLFLAGDDSNSCAFGNAYFGLDEMQIHNFKNAICSILCEQTDANDDIIVATFKMLTSAATNQASFLSAVIAPEENANSQAYVTDKNQACQYLLRSKDANVLDTISLYVKKSAELMENNPKVLYNLLNFLKALWQGAAHYKNILKQLIASEFWRQMSNSLMQIKDSEDVLEVHPCDAAYRNKCRSSVMDLMAHEMLLLIKSLNADLHVKQTSPWLQDGADKTISSSSIDKSENSIVDILMTWFTSSSLEILIKFIVAVEYDDHTNINGKIAASLLAVHLMAKVRKGDTGSLSVSLIDKISILSQKLSKLPAFCELMSYYGDRGYSGGEELHSLILNDLFYHLQGELDGREISHKPYKELSQFLLGSKFLQTYRREGDDGFLPQAKGAYLFDVDHLETAMGIDFWNFSGWESSKPIAEVLLVWLQKVNSMTLVIRSKLLSVKPLIILLSMFDDKLIQLGSANGGKIPEQPILSSISYTCQCLQATVDTLASVGDAISDTFDILAAQTELLFHLVSSMKRSLSLPTFLLILKTSGHGLKVLSSRPSDTSFATTTKELLMLILYSVKSLCNKLECSSLTETGNGSGEALSEAANVSLGLLPILCNYIGVADYCTLCLTTIDVVVKSFSTSATWFPIIKNHLQLQHIVHKLLDRNSCADVHIILKFLLTIACAREGAEMLMSAGVFAYLRELLADFADGGPYSVVQNQRALSDTFKNNEKPQSIWGLGLAVATTIIHSLGESSGVVDYVMAYLIVEKANTIYYFLRAPDFSCDDPENKKAAAIKTCTSLYALRETENILTLICVLARYQNSWNKVMKDMESELRERCIHLLAFISRGTLHHGEAPTKSASLLCHPSLRDEIEWQKMPSFINSRKGWFALSSLGCDLGPDFSSRMVTSIVDKGQSNGVVTLDPQTHFSDVVAVQIYRITFLNLKFLCIQAEGAAGRAQDIGYVDLAHFPELPMPDILHGLQNQGISIVAEVCEANKLKQVSSEVQGVCVLLLLITIMALYLEFCVIQICGMRPVLGHVEDFSKEIKLLIRATEGHVFLKEHMKSLKQIITFVYPDLLQMEDLR</sequence>
<evidence type="ECO:0000313" key="2">
    <source>
        <dbReference type="Proteomes" id="UP001152484"/>
    </source>
</evidence>
<dbReference type="GO" id="GO:0006606">
    <property type="term" value="P:protein import into nucleus"/>
    <property type="evidence" value="ECO:0007669"/>
    <property type="project" value="TreeGrafter"/>
</dbReference>
<dbReference type="GO" id="GO:0017056">
    <property type="term" value="F:structural constituent of nuclear pore"/>
    <property type="evidence" value="ECO:0007669"/>
    <property type="project" value="InterPro"/>
</dbReference>
<protein>
    <submittedName>
        <fullName evidence="1">Uncharacterized protein</fullName>
    </submittedName>
</protein>
<evidence type="ECO:0000313" key="1">
    <source>
        <dbReference type="EMBL" id="CAH9056682.1"/>
    </source>
</evidence>
<keyword evidence="2" id="KW-1185">Reference proteome</keyword>
<organism evidence="1 2">
    <name type="scientific">Cuscuta europaea</name>
    <name type="common">European dodder</name>
    <dbReference type="NCBI Taxonomy" id="41803"/>
    <lineage>
        <taxon>Eukaryota</taxon>
        <taxon>Viridiplantae</taxon>
        <taxon>Streptophyta</taxon>
        <taxon>Embryophyta</taxon>
        <taxon>Tracheophyta</taxon>
        <taxon>Spermatophyta</taxon>
        <taxon>Magnoliopsida</taxon>
        <taxon>eudicotyledons</taxon>
        <taxon>Gunneridae</taxon>
        <taxon>Pentapetalae</taxon>
        <taxon>asterids</taxon>
        <taxon>lamiids</taxon>
        <taxon>Solanales</taxon>
        <taxon>Convolvulaceae</taxon>
        <taxon>Cuscuteae</taxon>
        <taxon>Cuscuta</taxon>
        <taxon>Cuscuta subgen. Cuscuta</taxon>
    </lineage>
</organism>
<comment type="caution">
    <text evidence="1">The sequence shown here is derived from an EMBL/GenBank/DDBJ whole genome shotgun (WGS) entry which is preliminary data.</text>
</comment>
<dbReference type="OrthoDB" id="552259at2759"/>
<reference evidence="1" key="1">
    <citation type="submission" date="2022-07" db="EMBL/GenBank/DDBJ databases">
        <authorList>
            <person name="Macas J."/>
            <person name="Novak P."/>
            <person name="Neumann P."/>
        </authorList>
    </citation>
    <scope>NUCLEOTIDE SEQUENCE</scope>
</reference>